<gene>
    <name evidence="1" type="ORF">QBC46DRAFT_397646</name>
</gene>
<name>A0AAN6N0R6_9PEZI</name>
<organism evidence="1 2">
    <name type="scientific">Diplogelasinospora grovesii</name>
    <dbReference type="NCBI Taxonomy" id="303347"/>
    <lineage>
        <taxon>Eukaryota</taxon>
        <taxon>Fungi</taxon>
        <taxon>Dikarya</taxon>
        <taxon>Ascomycota</taxon>
        <taxon>Pezizomycotina</taxon>
        <taxon>Sordariomycetes</taxon>
        <taxon>Sordariomycetidae</taxon>
        <taxon>Sordariales</taxon>
        <taxon>Diplogelasinosporaceae</taxon>
        <taxon>Diplogelasinospora</taxon>
    </lineage>
</organism>
<dbReference type="Proteomes" id="UP001303473">
    <property type="component" value="Unassembled WGS sequence"/>
</dbReference>
<dbReference type="EMBL" id="MU853926">
    <property type="protein sequence ID" value="KAK3935382.1"/>
    <property type="molecule type" value="Genomic_DNA"/>
</dbReference>
<dbReference type="AlphaFoldDB" id="A0AAN6N0R6"/>
<keyword evidence="2" id="KW-1185">Reference proteome</keyword>
<accession>A0AAN6N0R6</accession>
<reference evidence="2" key="1">
    <citation type="journal article" date="2023" name="Mol. Phylogenet. Evol.">
        <title>Genome-scale phylogeny and comparative genomics of the fungal order Sordariales.</title>
        <authorList>
            <person name="Hensen N."/>
            <person name="Bonometti L."/>
            <person name="Westerberg I."/>
            <person name="Brannstrom I.O."/>
            <person name="Guillou S."/>
            <person name="Cros-Aarteil S."/>
            <person name="Calhoun S."/>
            <person name="Haridas S."/>
            <person name="Kuo A."/>
            <person name="Mondo S."/>
            <person name="Pangilinan J."/>
            <person name="Riley R."/>
            <person name="LaButti K."/>
            <person name="Andreopoulos B."/>
            <person name="Lipzen A."/>
            <person name="Chen C."/>
            <person name="Yan M."/>
            <person name="Daum C."/>
            <person name="Ng V."/>
            <person name="Clum A."/>
            <person name="Steindorff A."/>
            <person name="Ohm R.A."/>
            <person name="Martin F."/>
            <person name="Silar P."/>
            <person name="Natvig D.O."/>
            <person name="Lalanne C."/>
            <person name="Gautier V."/>
            <person name="Ament-Velasquez S.L."/>
            <person name="Kruys A."/>
            <person name="Hutchinson M.I."/>
            <person name="Powell A.J."/>
            <person name="Barry K."/>
            <person name="Miller A.N."/>
            <person name="Grigoriev I.V."/>
            <person name="Debuchy R."/>
            <person name="Gladieux P."/>
            <person name="Hiltunen Thoren M."/>
            <person name="Johannesson H."/>
        </authorList>
    </citation>
    <scope>NUCLEOTIDE SEQUENCE [LARGE SCALE GENOMIC DNA]</scope>
    <source>
        <strain evidence="2">CBS 340.73</strain>
    </source>
</reference>
<sequence length="282" mass="32266">MGRSRSPPDPVVDNLKPALPYTAGALLKVQQHIPPPPYGSSGYRRPFPRTHMRDYQRYGTPSLCCLANPPTETPPHPYPKMWTLIIDDQIACSDGRGAQVVTCHFEGREAIQLVAKIFDPLYYNWNGDFDITYVADEEYACEAAAFQRLRDIKDADRMGYPGVQEALEGSIPTYHQSWTWETRLLDGQCRDVRLILMSYIPYPSMKSIIESGKARTIPAETRMRLLARALEIYCWLRYFGVDQHEFRNAQYHGRPRAGASRASRFRPLKGPRSTQLLVDLVR</sequence>
<protein>
    <submittedName>
        <fullName evidence="1">Uncharacterized protein</fullName>
    </submittedName>
</protein>
<evidence type="ECO:0000313" key="1">
    <source>
        <dbReference type="EMBL" id="KAK3935382.1"/>
    </source>
</evidence>
<proteinExistence type="predicted"/>
<evidence type="ECO:0000313" key="2">
    <source>
        <dbReference type="Proteomes" id="UP001303473"/>
    </source>
</evidence>
<comment type="caution">
    <text evidence="1">The sequence shown here is derived from an EMBL/GenBank/DDBJ whole genome shotgun (WGS) entry which is preliminary data.</text>
</comment>